<dbReference type="SUPFAM" id="SSF53955">
    <property type="entry name" value="Lysozyme-like"/>
    <property type="match status" value="1"/>
</dbReference>
<reference evidence="1 2" key="1">
    <citation type="submission" date="2017-04" db="EMBL/GenBank/DDBJ databases">
        <title>Bacillus krulwichiae AM31D Genome sequencing and assembly.</title>
        <authorList>
            <person name="Krulwich T.A."/>
            <person name="Anastor L."/>
            <person name="Ehrlich R."/>
            <person name="Ehrlich G.D."/>
            <person name="Janto B."/>
        </authorList>
    </citation>
    <scope>NUCLEOTIDE SEQUENCE [LARGE SCALE GENOMIC DNA]</scope>
    <source>
        <strain evidence="1 2">AM31D</strain>
    </source>
</reference>
<dbReference type="Gene3D" id="1.10.530.10">
    <property type="match status" value="1"/>
</dbReference>
<gene>
    <name evidence="1" type="ORF">BkAM31D_15970</name>
</gene>
<dbReference type="AlphaFoldDB" id="A0A1X9MHZ8"/>
<organism evidence="1 2">
    <name type="scientific">Halalkalibacter krulwichiae</name>
    <dbReference type="NCBI Taxonomy" id="199441"/>
    <lineage>
        <taxon>Bacteria</taxon>
        <taxon>Bacillati</taxon>
        <taxon>Bacillota</taxon>
        <taxon>Bacilli</taxon>
        <taxon>Bacillales</taxon>
        <taxon>Bacillaceae</taxon>
        <taxon>Halalkalibacter</taxon>
    </lineage>
</organism>
<keyword evidence="2" id="KW-1185">Reference proteome</keyword>
<evidence type="ECO:0000313" key="2">
    <source>
        <dbReference type="Proteomes" id="UP000193006"/>
    </source>
</evidence>
<protein>
    <submittedName>
        <fullName evidence="1">Transglycosylase SLT domain protein</fullName>
    </submittedName>
</protein>
<accession>A0A1X9MHZ8</accession>
<proteinExistence type="predicted"/>
<evidence type="ECO:0000313" key="1">
    <source>
        <dbReference type="EMBL" id="ARK31231.1"/>
    </source>
</evidence>
<dbReference type="Proteomes" id="UP000193006">
    <property type="component" value="Chromosome"/>
</dbReference>
<name>A0A1X9MHZ8_9BACI</name>
<dbReference type="KEGG" id="bkw:BkAM31D_15970"/>
<dbReference type="STRING" id="199441.BkAM31D_15970"/>
<dbReference type="InterPro" id="IPR023346">
    <property type="entry name" value="Lysozyme-like_dom_sf"/>
</dbReference>
<dbReference type="RefSeq" id="WP_066150915.1">
    <property type="nucleotide sequence ID" value="NZ_CP020814.1"/>
</dbReference>
<dbReference type="EMBL" id="CP020814">
    <property type="protein sequence ID" value="ARK31231.1"/>
    <property type="molecule type" value="Genomic_DNA"/>
</dbReference>
<sequence length="202" mass="22935">MKKALLFLILCFIIGFLVITGNHYKSEVRRGFLEFSLSDQTIPSCYIPIYKVASEEYSIPWTLLAAVHRVETLFSTMDPMVSHVGAIGHFQFMPRTWIGWAYPGTELGDINDDIDLTDLTVINEYGGYGIDATGNGKADPFNINDSAHTAAKYLADHGASNGDIEKALFAYNRSQDYVDKVNYYYEIYMNDYETKDFSFCYQ</sequence>
<dbReference type="CDD" id="cd13399">
    <property type="entry name" value="Slt35-like"/>
    <property type="match status" value="1"/>
</dbReference>